<reference evidence="1" key="1">
    <citation type="submission" date="2018-05" db="EMBL/GenBank/DDBJ databases">
        <authorList>
            <person name="Lanie J.A."/>
            <person name="Ng W.-L."/>
            <person name="Kazmierczak K.M."/>
            <person name="Andrzejewski T.M."/>
            <person name="Davidsen T.M."/>
            <person name="Wayne K.J."/>
            <person name="Tettelin H."/>
            <person name="Glass J.I."/>
            <person name="Rusch D."/>
            <person name="Podicherti R."/>
            <person name="Tsui H.-C.T."/>
            <person name="Winkler M.E."/>
        </authorList>
    </citation>
    <scope>NUCLEOTIDE SEQUENCE</scope>
</reference>
<dbReference type="EMBL" id="UINC01084186">
    <property type="protein sequence ID" value="SVC30589.1"/>
    <property type="molecule type" value="Genomic_DNA"/>
</dbReference>
<sequence>MAMNEVIEHIRKRLAECNEYLAVQKICDEFYICQGQQQIYASALQRPDAISLGFVDSLIDENEATLTTLTKKTDILRQQGHLLALHHIKDMIKNEQ</sequence>
<protein>
    <submittedName>
        <fullName evidence="1">Uncharacterized protein</fullName>
    </submittedName>
</protein>
<evidence type="ECO:0000313" key="1">
    <source>
        <dbReference type="EMBL" id="SVC30589.1"/>
    </source>
</evidence>
<proteinExistence type="predicted"/>
<name>A0A382L1W5_9ZZZZ</name>
<dbReference type="AlphaFoldDB" id="A0A382L1W5"/>
<gene>
    <name evidence="1" type="ORF">METZ01_LOCUS283443</name>
</gene>
<organism evidence="1">
    <name type="scientific">marine metagenome</name>
    <dbReference type="NCBI Taxonomy" id="408172"/>
    <lineage>
        <taxon>unclassified sequences</taxon>
        <taxon>metagenomes</taxon>
        <taxon>ecological metagenomes</taxon>
    </lineage>
</organism>
<accession>A0A382L1W5</accession>